<feature type="non-terminal residue" evidence="1">
    <location>
        <position position="1"/>
    </location>
</feature>
<proteinExistence type="predicted"/>
<protein>
    <submittedName>
        <fullName evidence="1">Uncharacterized protein</fullName>
    </submittedName>
</protein>
<evidence type="ECO:0000313" key="2">
    <source>
        <dbReference type="Proteomes" id="UP000053257"/>
    </source>
</evidence>
<dbReference type="OrthoDB" id="2649102at2759"/>
<keyword evidence="2" id="KW-1185">Reference proteome</keyword>
<evidence type="ECO:0000313" key="1">
    <source>
        <dbReference type="EMBL" id="KIP04274.1"/>
    </source>
</evidence>
<accession>A0A0C3NHI4</accession>
<dbReference type="AlphaFoldDB" id="A0A0C3NHI4"/>
<organism evidence="1 2">
    <name type="scientific">Phlebiopsis gigantea (strain 11061_1 CR5-6)</name>
    <name type="common">White-rot fungus</name>
    <name type="synonym">Peniophora gigantea</name>
    <dbReference type="NCBI Taxonomy" id="745531"/>
    <lineage>
        <taxon>Eukaryota</taxon>
        <taxon>Fungi</taxon>
        <taxon>Dikarya</taxon>
        <taxon>Basidiomycota</taxon>
        <taxon>Agaricomycotina</taxon>
        <taxon>Agaricomycetes</taxon>
        <taxon>Polyporales</taxon>
        <taxon>Phanerochaetaceae</taxon>
        <taxon>Phlebiopsis</taxon>
    </lineage>
</organism>
<gene>
    <name evidence="1" type="ORF">PHLGIDRAFT_76206</name>
</gene>
<reference evidence="1 2" key="1">
    <citation type="journal article" date="2014" name="PLoS Genet.">
        <title>Analysis of the Phlebiopsis gigantea genome, transcriptome and secretome provides insight into its pioneer colonization strategies of wood.</title>
        <authorList>
            <person name="Hori C."/>
            <person name="Ishida T."/>
            <person name="Igarashi K."/>
            <person name="Samejima M."/>
            <person name="Suzuki H."/>
            <person name="Master E."/>
            <person name="Ferreira P."/>
            <person name="Ruiz-Duenas F.J."/>
            <person name="Held B."/>
            <person name="Canessa P."/>
            <person name="Larrondo L.F."/>
            <person name="Schmoll M."/>
            <person name="Druzhinina I.S."/>
            <person name="Kubicek C.P."/>
            <person name="Gaskell J.A."/>
            <person name="Kersten P."/>
            <person name="St John F."/>
            <person name="Glasner J."/>
            <person name="Sabat G."/>
            <person name="Splinter BonDurant S."/>
            <person name="Syed K."/>
            <person name="Yadav J."/>
            <person name="Mgbeahuruike A.C."/>
            <person name="Kovalchuk A."/>
            <person name="Asiegbu F.O."/>
            <person name="Lackner G."/>
            <person name="Hoffmeister D."/>
            <person name="Rencoret J."/>
            <person name="Gutierrez A."/>
            <person name="Sun H."/>
            <person name="Lindquist E."/>
            <person name="Barry K."/>
            <person name="Riley R."/>
            <person name="Grigoriev I.V."/>
            <person name="Henrissat B."/>
            <person name="Kues U."/>
            <person name="Berka R.M."/>
            <person name="Martinez A.T."/>
            <person name="Covert S.F."/>
            <person name="Blanchette R.A."/>
            <person name="Cullen D."/>
        </authorList>
    </citation>
    <scope>NUCLEOTIDE SEQUENCE [LARGE SCALE GENOMIC DNA]</scope>
    <source>
        <strain evidence="1 2">11061_1 CR5-6</strain>
    </source>
</reference>
<dbReference type="Proteomes" id="UP000053257">
    <property type="component" value="Unassembled WGS sequence"/>
</dbReference>
<dbReference type="EMBL" id="KN840580">
    <property type="protein sequence ID" value="KIP04274.1"/>
    <property type="molecule type" value="Genomic_DNA"/>
</dbReference>
<name>A0A0C3NHI4_PHLG1</name>
<sequence>LTGVVAIVNSSNNYMRVTSNNGLSFNSSYRDDYALFAVRNIGGRISLISKYLKSGKHVNMYYIDDVMCKGPGGGLSLGVQRRNDGRFNLTISGYQGQNGETHYMSSEAGNAAYGGSLAVRKSADASCHLKIEKLYVCINLY</sequence>
<dbReference type="HOGENOM" id="CLU_149503_0_0_1"/>